<reference evidence="1" key="2">
    <citation type="journal article" date="2023" name="IMA Fungus">
        <title>Comparative genomic study of the Penicillium genus elucidates a diverse pangenome and 15 lateral gene transfer events.</title>
        <authorList>
            <person name="Petersen C."/>
            <person name="Sorensen T."/>
            <person name="Nielsen M.R."/>
            <person name="Sondergaard T.E."/>
            <person name="Sorensen J.L."/>
            <person name="Fitzpatrick D.A."/>
            <person name="Frisvad J.C."/>
            <person name="Nielsen K.L."/>
        </authorList>
    </citation>
    <scope>NUCLEOTIDE SEQUENCE</scope>
    <source>
        <strain evidence="1">IBT 20477</strain>
    </source>
</reference>
<evidence type="ECO:0000313" key="2">
    <source>
        <dbReference type="Proteomes" id="UP001150942"/>
    </source>
</evidence>
<dbReference type="AlphaFoldDB" id="A0A9W9MH71"/>
<name>A0A9W9MH71_9EURO</name>
<reference evidence="1" key="1">
    <citation type="submission" date="2022-11" db="EMBL/GenBank/DDBJ databases">
        <authorList>
            <person name="Petersen C."/>
        </authorList>
    </citation>
    <scope>NUCLEOTIDE SEQUENCE</scope>
    <source>
        <strain evidence="1">IBT 20477</strain>
    </source>
</reference>
<evidence type="ECO:0000313" key="1">
    <source>
        <dbReference type="EMBL" id="KAJ5201254.1"/>
    </source>
</evidence>
<proteinExistence type="predicted"/>
<gene>
    <name evidence="1" type="ORF">N7449_006057</name>
</gene>
<dbReference type="OrthoDB" id="10018191at2759"/>
<protein>
    <submittedName>
        <fullName evidence="1">Uncharacterized protein</fullName>
    </submittedName>
</protein>
<sequence length="310" mass="34200">MVLLKLWLGSPATKIGRTIEGICILECYRVTILHGAATFSVPLPSLSEVNDSIVSPRGIGGPVEEALLAQLRSLMSPTLKPLNLQGLPTNTTVPEIWSLSCLSLLLPWASVKNRDEQDEATAHHSRRGEILESALHQWFRVTNGQAHISTVMLFHMICLNLHVNIHKIQNIAHRHCGGAGPPCITTLAMETGTPSLVNLFSSRIDRQNASWHAEQIIELALRLKHDNFNGLSPYEGTHFSYCVFFAALTTWYTDYQSDIHSLNDSSSRSPNSGTTNSVRTAIDVLSYSRVHVAKKLISTLHSLVANPLSR</sequence>
<dbReference type="EMBL" id="JAPQKQ010000004">
    <property type="protein sequence ID" value="KAJ5201254.1"/>
    <property type="molecule type" value="Genomic_DNA"/>
</dbReference>
<dbReference type="Proteomes" id="UP001150942">
    <property type="component" value="Unassembled WGS sequence"/>
</dbReference>
<accession>A0A9W9MH71</accession>
<organism evidence="1 2">
    <name type="scientific">Penicillium cf. viridicatum</name>
    <dbReference type="NCBI Taxonomy" id="2972119"/>
    <lineage>
        <taxon>Eukaryota</taxon>
        <taxon>Fungi</taxon>
        <taxon>Dikarya</taxon>
        <taxon>Ascomycota</taxon>
        <taxon>Pezizomycotina</taxon>
        <taxon>Eurotiomycetes</taxon>
        <taxon>Eurotiomycetidae</taxon>
        <taxon>Eurotiales</taxon>
        <taxon>Aspergillaceae</taxon>
        <taxon>Penicillium</taxon>
    </lineage>
</organism>
<comment type="caution">
    <text evidence="1">The sequence shown here is derived from an EMBL/GenBank/DDBJ whole genome shotgun (WGS) entry which is preliminary data.</text>
</comment>
<keyword evidence="2" id="KW-1185">Reference proteome</keyword>